<accession>A0ABV8G4N7</accession>
<name>A0ABV8G4N7_9ACTN</name>
<keyword evidence="2" id="KW-1185">Reference proteome</keyword>
<protein>
    <submittedName>
        <fullName evidence="1">Aminotransferase class IV</fullName>
    </submittedName>
</protein>
<reference evidence="2" key="1">
    <citation type="journal article" date="2019" name="Int. J. Syst. Evol. Microbiol.">
        <title>The Global Catalogue of Microorganisms (GCM) 10K type strain sequencing project: providing services to taxonomists for standard genome sequencing and annotation.</title>
        <authorList>
            <consortium name="The Broad Institute Genomics Platform"/>
            <consortium name="The Broad Institute Genome Sequencing Center for Infectious Disease"/>
            <person name="Wu L."/>
            <person name="Ma J."/>
        </authorList>
    </citation>
    <scope>NUCLEOTIDE SEQUENCE [LARGE SCALE GENOMIC DNA]</scope>
    <source>
        <strain evidence="2">TBRC 1276</strain>
    </source>
</reference>
<evidence type="ECO:0000313" key="1">
    <source>
        <dbReference type="EMBL" id="MFC4007302.1"/>
    </source>
</evidence>
<sequence length="251" mass="28143">MLQRAVIEGRVVDADARLALETRYGHFTSMQIRDRRVRGLDLHMERLEAAGRELFGVGVDRAEVLGSIRAVLGDDLRDASVRVFVVDSDGPRVLATASAPVTPPDRPHRVKPVVYQRFLPHVKQAFGFQQLHIVRQVAREGFDEALLTTEDGLISEGAITNLGAFAGGRLLWPDAPMLRGTTMRLLERMDVPQEWRPMKVGDLAGFDQVFLCNSWGVMRVGEVDGVALRQDETMMTRLLEHYDGVAWDRLD</sequence>
<dbReference type="Pfam" id="PF01063">
    <property type="entry name" value="Aminotran_4"/>
    <property type="match status" value="1"/>
</dbReference>
<evidence type="ECO:0000313" key="2">
    <source>
        <dbReference type="Proteomes" id="UP001595851"/>
    </source>
</evidence>
<dbReference type="InterPro" id="IPR043132">
    <property type="entry name" value="BCAT-like_C"/>
</dbReference>
<gene>
    <name evidence="1" type="ORF">ACFOY2_08720</name>
</gene>
<dbReference type="GO" id="GO:0008483">
    <property type="term" value="F:transaminase activity"/>
    <property type="evidence" value="ECO:0007669"/>
    <property type="project" value="UniProtKB-KW"/>
</dbReference>
<dbReference type="RefSeq" id="WP_379527421.1">
    <property type="nucleotide sequence ID" value="NZ_JBHSBI010000003.1"/>
</dbReference>
<dbReference type="InterPro" id="IPR036038">
    <property type="entry name" value="Aminotransferase-like"/>
</dbReference>
<comment type="caution">
    <text evidence="1">The sequence shown here is derived from an EMBL/GenBank/DDBJ whole genome shotgun (WGS) entry which is preliminary data.</text>
</comment>
<keyword evidence="1" id="KW-0032">Aminotransferase</keyword>
<proteinExistence type="predicted"/>
<dbReference type="Gene3D" id="3.30.470.10">
    <property type="match status" value="1"/>
</dbReference>
<organism evidence="1 2">
    <name type="scientific">Nonomuraea purpurea</name>
    <dbReference type="NCBI Taxonomy" id="1849276"/>
    <lineage>
        <taxon>Bacteria</taxon>
        <taxon>Bacillati</taxon>
        <taxon>Actinomycetota</taxon>
        <taxon>Actinomycetes</taxon>
        <taxon>Streptosporangiales</taxon>
        <taxon>Streptosporangiaceae</taxon>
        <taxon>Nonomuraea</taxon>
    </lineage>
</organism>
<dbReference type="NCBIfam" id="NF006734">
    <property type="entry name" value="PRK09266.1"/>
    <property type="match status" value="1"/>
</dbReference>
<dbReference type="SUPFAM" id="SSF56752">
    <property type="entry name" value="D-aminoacid aminotransferase-like PLP-dependent enzymes"/>
    <property type="match status" value="1"/>
</dbReference>
<dbReference type="Proteomes" id="UP001595851">
    <property type="component" value="Unassembled WGS sequence"/>
</dbReference>
<dbReference type="InterPro" id="IPR001544">
    <property type="entry name" value="Aminotrans_IV"/>
</dbReference>
<dbReference type="InterPro" id="IPR043131">
    <property type="entry name" value="BCAT-like_N"/>
</dbReference>
<keyword evidence="1" id="KW-0808">Transferase</keyword>
<dbReference type="EMBL" id="JBHSBI010000003">
    <property type="protein sequence ID" value="MFC4007302.1"/>
    <property type="molecule type" value="Genomic_DNA"/>
</dbReference>
<dbReference type="Gene3D" id="3.20.10.10">
    <property type="entry name" value="D-amino Acid Aminotransferase, subunit A, domain 2"/>
    <property type="match status" value="1"/>
</dbReference>